<keyword evidence="3" id="KW-1185">Reference proteome</keyword>
<dbReference type="Pfam" id="PF00583">
    <property type="entry name" value="Acetyltransf_1"/>
    <property type="match status" value="1"/>
</dbReference>
<proteinExistence type="predicted"/>
<name>A0A7X6MXM2_9STRE</name>
<keyword evidence="2" id="KW-0808">Transferase</keyword>
<reference evidence="2 3" key="1">
    <citation type="submission" date="2020-04" db="EMBL/GenBank/DDBJ databases">
        <title>MicrobeNet Type strains.</title>
        <authorList>
            <person name="Nicholson A.C."/>
        </authorList>
    </citation>
    <scope>NUCLEOTIDE SEQUENCE [LARGE SCALE GENOMIC DNA]</scope>
    <source>
        <strain evidence="2 3">CCUG 69612</strain>
    </source>
</reference>
<dbReference type="AlphaFoldDB" id="A0A7X6MXM2"/>
<gene>
    <name evidence="2" type="ORF">HF992_01910</name>
</gene>
<evidence type="ECO:0000259" key="1">
    <source>
        <dbReference type="PROSITE" id="PS51186"/>
    </source>
</evidence>
<feature type="domain" description="N-acetyltransferase" evidence="1">
    <location>
        <begin position="6"/>
        <end position="173"/>
    </location>
</feature>
<dbReference type="InterPro" id="IPR016181">
    <property type="entry name" value="Acyl_CoA_acyltransferase"/>
</dbReference>
<dbReference type="SUPFAM" id="SSF55729">
    <property type="entry name" value="Acyl-CoA N-acyltransferases (Nat)"/>
    <property type="match status" value="1"/>
</dbReference>
<dbReference type="Gene3D" id="3.40.630.30">
    <property type="match status" value="1"/>
</dbReference>
<dbReference type="CDD" id="cd04301">
    <property type="entry name" value="NAT_SF"/>
    <property type="match status" value="1"/>
</dbReference>
<dbReference type="Proteomes" id="UP000522720">
    <property type="component" value="Unassembled WGS sequence"/>
</dbReference>
<sequence>MLKKEVVFREASQADAASIIAFFNHVGRESDYLIMDDNGYKGTETALAKSLEDSLKLINQLCLLALVDEEVIGMLNIRAGRQLRIEHIGDVFIAVRKSYWGKGIGHILMEEAVDWAVHSGIIRRLELTVQVCNQRAIALYEQFGFEIEGTQKRGAKTENGEFLDVYLMGKLIDEEGE</sequence>
<evidence type="ECO:0000313" key="2">
    <source>
        <dbReference type="EMBL" id="NKZ19619.1"/>
    </source>
</evidence>
<dbReference type="GO" id="GO:0016747">
    <property type="term" value="F:acyltransferase activity, transferring groups other than amino-acyl groups"/>
    <property type="evidence" value="ECO:0007669"/>
    <property type="project" value="InterPro"/>
</dbReference>
<accession>A0A7X6MXM2</accession>
<dbReference type="RefSeq" id="WP_168548372.1">
    <property type="nucleotide sequence ID" value="NZ_JAAXPR010000002.1"/>
</dbReference>
<evidence type="ECO:0000313" key="3">
    <source>
        <dbReference type="Proteomes" id="UP000522720"/>
    </source>
</evidence>
<protein>
    <submittedName>
        <fullName evidence="2">GNAT family N-acetyltransferase</fullName>
    </submittedName>
</protein>
<dbReference type="PROSITE" id="PS51186">
    <property type="entry name" value="GNAT"/>
    <property type="match status" value="1"/>
</dbReference>
<dbReference type="EMBL" id="JAAXPR010000002">
    <property type="protein sequence ID" value="NKZ19619.1"/>
    <property type="molecule type" value="Genomic_DNA"/>
</dbReference>
<dbReference type="InterPro" id="IPR000182">
    <property type="entry name" value="GNAT_dom"/>
</dbReference>
<organism evidence="2 3">
    <name type="scientific">Streptococcus ovuberis</name>
    <dbReference type="NCBI Taxonomy" id="1936207"/>
    <lineage>
        <taxon>Bacteria</taxon>
        <taxon>Bacillati</taxon>
        <taxon>Bacillota</taxon>
        <taxon>Bacilli</taxon>
        <taxon>Lactobacillales</taxon>
        <taxon>Streptococcaceae</taxon>
        <taxon>Streptococcus</taxon>
    </lineage>
</organism>
<comment type="caution">
    <text evidence="2">The sequence shown here is derived from an EMBL/GenBank/DDBJ whole genome shotgun (WGS) entry which is preliminary data.</text>
</comment>
<dbReference type="PANTHER" id="PTHR43072">
    <property type="entry name" value="N-ACETYLTRANSFERASE"/>
    <property type="match status" value="1"/>
</dbReference>